<proteinExistence type="predicted"/>
<dbReference type="RefSeq" id="WP_177116157.1">
    <property type="nucleotide sequence ID" value="NZ_JACARF010000066.1"/>
</dbReference>
<dbReference type="InterPro" id="IPR037883">
    <property type="entry name" value="Knr4/Smi1-like_sf"/>
</dbReference>
<gene>
    <name evidence="1" type="ORF">HX828_30975</name>
</gene>
<evidence type="ECO:0000313" key="1">
    <source>
        <dbReference type="EMBL" id="NWE79989.1"/>
    </source>
</evidence>
<reference evidence="1 2" key="1">
    <citation type="submission" date="2020-04" db="EMBL/GenBank/DDBJ databases">
        <title>Molecular characterization of pseudomonads from Agaricus bisporus reveal novel blotch 2 pathogens in Western Europe.</title>
        <authorList>
            <person name="Taparia T."/>
            <person name="Krijger M."/>
            <person name="Haynes E."/>
            <person name="Elpinstone J.G."/>
            <person name="Noble R."/>
            <person name="Van Der Wolf J."/>
        </authorList>
    </citation>
    <scope>NUCLEOTIDE SEQUENCE [LARGE SCALE GENOMIC DNA]</scope>
    <source>
        <strain evidence="1 2">IPO3781</strain>
    </source>
</reference>
<accession>A0A7Y8K926</accession>
<dbReference type="Proteomes" id="UP000537188">
    <property type="component" value="Unassembled WGS sequence"/>
</dbReference>
<dbReference type="EMBL" id="JACARF010000066">
    <property type="protein sequence ID" value="NWE79989.1"/>
    <property type="molecule type" value="Genomic_DNA"/>
</dbReference>
<organism evidence="1 2">
    <name type="scientific">Pseudomonas yamanorum</name>
    <dbReference type="NCBI Taxonomy" id="515393"/>
    <lineage>
        <taxon>Bacteria</taxon>
        <taxon>Pseudomonadati</taxon>
        <taxon>Pseudomonadota</taxon>
        <taxon>Gammaproteobacteria</taxon>
        <taxon>Pseudomonadales</taxon>
        <taxon>Pseudomonadaceae</taxon>
        <taxon>Pseudomonas</taxon>
    </lineage>
</organism>
<dbReference type="Gene3D" id="3.40.1580.10">
    <property type="entry name" value="SMI1/KNR4-like"/>
    <property type="match status" value="1"/>
</dbReference>
<dbReference type="SUPFAM" id="SSF160631">
    <property type="entry name" value="SMI1/KNR4-like"/>
    <property type="match status" value="1"/>
</dbReference>
<protein>
    <submittedName>
        <fullName evidence="1">SMI1/KNR4 family protein</fullName>
    </submittedName>
</protein>
<comment type="caution">
    <text evidence="1">The sequence shown here is derived from an EMBL/GenBank/DDBJ whole genome shotgun (WGS) entry which is preliminary data.</text>
</comment>
<name>A0A7Y8K926_9PSED</name>
<dbReference type="AlphaFoldDB" id="A0A7Y8K926"/>
<evidence type="ECO:0000313" key="2">
    <source>
        <dbReference type="Proteomes" id="UP000537188"/>
    </source>
</evidence>
<sequence>MENTSEIRQLISEITSAVGYEGDFGDRIDNVDLILSGVDAASRNGVPADYLEFLATFGFGELDCALYVSDGPVRYTALADADAGIYAGLYVFAGDSCEVSYAFDTRGNWAIVELDAEIDEVEVVSEDFSSFIFNKLAYVKDLIERRQAWSSTTSPKAN</sequence>